<dbReference type="SUPFAM" id="SSF51430">
    <property type="entry name" value="NAD(P)-linked oxidoreductase"/>
    <property type="match status" value="1"/>
</dbReference>
<dbReference type="Pfam" id="PF00248">
    <property type="entry name" value="Aldo_ket_red"/>
    <property type="match status" value="1"/>
</dbReference>
<proteinExistence type="predicted"/>
<gene>
    <name evidence="2" type="ORF">BJ983_000889</name>
</gene>
<dbReference type="RefSeq" id="WP_246325526.1">
    <property type="nucleotide sequence ID" value="NZ_BAABHP010000003.1"/>
</dbReference>
<evidence type="ECO:0000313" key="2">
    <source>
        <dbReference type="EMBL" id="NYD34787.1"/>
    </source>
</evidence>
<dbReference type="InterPro" id="IPR023210">
    <property type="entry name" value="NADP_OxRdtase_dom"/>
</dbReference>
<dbReference type="Gene3D" id="3.20.20.100">
    <property type="entry name" value="NADP-dependent oxidoreductase domain"/>
    <property type="match status" value="1"/>
</dbReference>
<accession>A0A7Y9DTA6</accession>
<name>A0A7Y9DTA6_9PSEU</name>
<organism evidence="2 3">
    <name type="scientific">Actinomycetospora corticicola</name>
    <dbReference type="NCBI Taxonomy" id="663602"/>
    <lineage>
        <taxon>Bacteria</taxon>
        <taxon>Bacillati</taxon>
        <taxon>Actinomycetota</taxon>
        <taxon>Actinomycetes</taxon>
        <taxon>Pseudonocardiales</taxon>
        <taxon>Pseudonocardiaceae</taxon>
        <taxon>Actinomycetospora</taxon>
    </lineage>
</organism>
<dbReference type="PRINTS" id="PR00069">
    <property type="entry name" value="ALDKETRDTASE"/>
</dbReference>
<dbReference type="AlphaFoldDB" id="A0A7Y9DTA6"/>
<dbReference type="GO" id="GO:0016491">
    <property type="term" value="F:oxidoreductase activity"/>
    <property type="evidence" value="ECO:0007669"/>
    <property type="project" value="InterPro"/>
</dbReference>
<dbReference type="GO" id="GO:0005829">
    <property type="term" value="C:cytosol"/>
    <property type="evidence" value="ECO:0007669"/>
    <property type="project" value="TreeGrafter"/>
</dbReference>
<dbReference type="CDD" id="cd19092">
    <property type="entry name" value="AKR_BsYcsN_EcYdhF-like"/>
    <property type="match status" value="1"/>
</dbReference>
<dbReference type="PANTHER" id="PTHR43364:SF1">
    <property type="entry name" value="OXIDOREDUCTASE YDHF"/>
    <property type="match status" value="1"/>
</dbReference>
<dbReference type="EMBL" id="JACCBN010000001">
    <property type="protein sequence ID" value="NYD34787.1"/>
    <property type="molecule type" value="Genomic_DNA"/>
</dbReference>
<evidence type="ECO:0000259" key="1">
    <source>
        <dbReference type="Pfam" id="PF00248"/>
    </source>
</evidence>
<dbReference type="PANTHER" id="PTHR43364">
    <property type="entry name" value="NADH-SPECIFIC METHYLGLYOXAL REDUCTASE-RELATED"/>
    <property type="match status" value="1"/>
</dbReference>
<evidence type="ECO:0000313" key="3">
    <source>
        <dbReference type="Proteomes" id="UP000535890"/>
    </source>
</evidence>
<protein>
    <submittedName>
        <fullName evidence="2">Putative oxidoreductase</fullName>
    </submittedName>
</protein>
<comment type="caution">
    <text evidence="2">The sequence shown here is derived from an EMBL/GenBank/DDBJ whole genome shotgun (WGS) entry which is preliminary data.</text>
</comment>
<dbReference type="Proteomes" id="UP000535890">
    <property type="component" value="Unassembled WGS sequence"/>
</dbReference>
<dbReference type="InterPro" id="IPR020471">
    <property type="entry name" value="AKR"/>
</dbReference>
<dbReference type="InterPro" id="IPR036812">
    <property type="entry name" value="NAD(P)_OxRdtase_dom_sf"/>
</dbReference>
<sequence>MSRLVLGCMRIEGLDDGAVRALVDTALDVGITTFDHADVYGSTRHACERRFGEAAGLTGARREQVTIQTKVGIREGYYDFSREHVRRSVDESLAALRTDHVDVLLLHRPDALADPDDVAETLDGLVTAGKVRAIGVSNHTAGQIALLERSLPTPIVANQMQLGLGHAPMIAAGLAANVAALEQSVDRDGGVLDACRLRGITVQAWSPFADADGRIVLGDREHHAELNDALDEIADAHGVTATAVVTAWITTHPARMQVVVGSTRPERIREAAPGADLRLTRPEWYRLVAAAGYAIP</sequence>
<keyword evidence="3" id="KW-1185">Reference proteome</keyword>
<reference evidence="2 3" key="1">
    <citation type="submission" date="2020-07" db="EMBL/GenBank/DDBJ databases">
        <title>Sequencing the genomes of 1000 actinobacteria strains.</title>
        <authorList>
            <person name="Klenk H.-P."/>
        </authorList>
    </citation>
    <scope>NUCLEOTIDE SEQUENCE [LARGE SCALE GENOMIC DNA]</scope>
    <source>
        <strain evidence="2 3">DSM 45772</strain>
    </source>
</reference>
<dbReference type="InterPro" id="IPR050523">
    <property type="entry name" value="AKR_Detox_Biosynth"/>
</dbReference>
<feature type="domain" description="NADP-dependent oxidoreductase" evidence="1">
    <location>
        <begin position="3"/>
        <end position="287"/>
    </location>
</feature>